<evidence type="ECO:0000313" key="5">
    <source>
        <dbReference type="Proteomes" id="UP001215598"/>
    </source>
</evidence>
<dbReference type="Gene3D" id="3.30.50.10">
    <property type="entry name" value="Erythroid Transcription Factor GATA-1, subunit A"/>
    <property type="match status" value="2"/>
</dbReference>
<keyword evidence="5" id="KW-1185">Reference proteome</keyword>
<dbReference type="InterPro" id="IPR013088">
    <property type="entry name" value="Znf_NHR/GATA"/>
</dbReference>
<reference evidence="4" key="1">
    <citation type="submission" date="2023-03" db="EMBL/GenBank/DDBJ databases">
        <title>Massive genome expansion in bonnet fungi (Mycena s.s.) driven by repeated elements and novel gene families across ecological guilds.</title>
        <authorList>
            <consortium name="Lawrence Berkeley National Laboratory"/>
            <person name="Harder C.B."/>
            <person name="Miyauchi S."/>
            <person name="Viragh M."/>
            <person name="Kuo A."/>
            <person name="Thoen E."/>
            <person name="Andreopoulos B."/>
            <person name="Lu D."/>
            <person name="Skrede I."/>
            <person name="Drula E."/>
            <person name="Henrissat B."/>
            <person name="Morin E."/>
            <person name="Kohler A."/>
            <person name="Barry K."/>
            <person name="LaButti K."/>
            <person name="Morin E."/>
            <person name="Salamov A."/>
            <person name="Lipzen A."/>
            <person name="Mereny Z."/>
            <person name="Hegedus B."/>
            <person name="Baldrian P."/>
            <person name="Stursova M."/>
            <person name="Weitz H."/>
            <person name="Taylor A."/>
            <person name="Grigoriev I.V."/>
            <person name="Nagy L.G."/>
            <person name="Martin F."/>
            <person name="Kauserud H."/>
        </authorList>
    </citation>
    <scope>NUCLEOTIDE SEQUENCE</scope>
    <source>
        <strain evidence="4">CBHHK182m</strain>
    </source>
</reference>
<dbReference type="GO" id="GO:0006355">
    <property type="term" value="P:regulation of DNA-templated transcription"/>
    <property type="evidence" value="ECO:0007669"/>
    <property type="project" value="InterPro"/>
</dbReference>
<gene>
    <name evidence="4" type="ORF">B0H16DRAFT_257177</name>
</gene>
<protein>
    <recommendedName>
        <fullName evidence="3">GATA-type domain-containing protein</fullName>
    </recommendedName>
</protein>
<keyword evidence="1" id="KW-0862">Zinc</keyword>
<feature type="region of interest" description="Disordered" evidence="2">
    <location>
        <begin position="84"/>
        <end position="118"/>
    </location>
</feature>
<keyword evidence="1" id="KW-0863">Zinc-finger</keyword>
<dbReference type="EMBL" id="JARKIB010000180">
    <property type="protein sequence ID" value="KAJ7727360.1"/>
    <property type="molecule type" value="Genomic_DNA"/>
</dbReference>
<feature type="domain" description="GATA-type" evidence="3">
    <location>
        <begin position="123"/>
        <end position="174"/>
    </location>
</feature>
<dbReference type="InterPro" id="IPR000679">
    <property type="entry name" value="Znf_GATA"/>
</dbReference>
<evidence type="ECO:0000256" key="2">
    <source>
        <dbReference type="SAM" id="MobiDB-lite"/>
    </source>
</evidence>
<evidence type="ECO:0000256" key="1">
    <source>
        <dbReference type="PROSITE-ProRule" id="PRU00094"/>
    </source>
</evidence>
<sequence>MNTSASLASAKLDGVELKTSTKMADYFEALYAEDADSDGGSSMCGKCGKKDSSGGFNCTEDACDSNKSNEAGNPTHRLLNAVQPTPSRLRPRPARIPASNLSVPPSNSTATTKPSVRQCANPHCKTTTAAVWFNNRDTSSPGGKLCRACGTYQRKNHKHRPLSLIQKHHNRSPRASHCANVHCGVSLVGDPIRFDSQLMPGQKLCHACGRYEKKHGQVRPLSVVHPVRTKHGLRDL</sequence>
<dbReference type="GO" id="GO:0043565">
    <property type="term" value="F:sequence-specific DNA binding"/>
    <property type="evidence" value="ECO:0007669"/>
    <property type="project" value="InterPro"/>
</dbReference>
<feature type="compositionally biased region" description="Polar residues" evidence="2">
    <location>
        <begin position="99"/>
        <end position="115"/>
    </location>
</feature>
<proteinExistence type="predicted"/>
<dbReference type="PROSITE" id="PS50114">
    <property type="entry name" value="GATA_ZN_FINGER_2"/>
    <property type="match status" value="2"/>
</dbReference>
<dbReference type="SMART" id="SM00401">
    <property type="entry name" value="ZnF_GATA"/>
    <property type="match status" value="1"/>
</dbReference>
<dbReference type="SUPFAM" id="SSF57716">
    <property type="entry name" value="Glucocorticoid receptor-like (DNA-binding domain)"/>
    <property type="match status" value="1"/>
</dbReference>
<organism evidence="4 5">
    <name type="scientific">Mycena metata</name>
    <dbReference type="NCBI Taxonomy" id="1033252"/>
    <lineage>
        <taxon>Eukaryota</taxon>
        <taxon>Fungi</taxon>
        <taxon>Dikarya</taxon>
        <taxon>Basidiomycota</taxon>
        <taxon>Agaricomycotina</taxon>
        <taxon>Agaricomycetes</taxon>
        <taxon>Agaricomycetidae</taxon>
        <taxon>Agaricales</taxon>
        <taxon>Marasmiineae</taxon>
        <taxon>Mycenaceae</taxon>
        <taxon>Mycena</taxon>
    </lineage>
</organism>
<keyword evidence="1" id="KW-0479">Metal-binding</keyword>
<dbReference type="Proteomes" id="UP001215598">
    <property type="component" value="Unassembled WGS sequence"/>
</dbReference>
<feature type="domain" description="GATA-type" evidence="3">
    <location>
        <begin position="201"/>
        <end position="222"/>
    </location>
</feature>
<dbReference type="AlphaFoldDB" id="A0AAD7HSG8"/>
<comment type="caution">
    <text evidence="4">The sequence shown here is derived from an EMBL/GenBank/DDBJ whole genome shotgun (WGS) entry which is preliminary data.</text>
</comment>
<evidence type="ECO:0000313" key="4">
    <source>
        <dbReference type="EMBL" id="KAJ7727360.1"/>
    </source>
</evidence>
<evidence type="ECO:0000259" key="3">
    <source>
        <dbReference type="PROSITE" id="PS50114"/>
    </source>
</evidence>
<name>A0AAD7HSG8_9AGAR</name>
<accession>A0AAD7HSG8</accession>
<dbReference type="GO" id="GO:0008270">
    <property type="term" value="F:zinc ion binding"/>
    <property type="evidence" value="ECO:0007669"/>
    <property type="project" value="UniProtKB-KW"/>
</dbReference>